<reference evidence="8 11" key="2">
    <citation type="submission" date="2018-06" db="EMBL/GenBank/DDBJ databases">
        <authorList>
            <consortium name="Pathogen Informatics"/>
            <person name="Doyle S."/>
        </authorList>
    </citation>
    <scope>NUCLEOTIDE SEQUENCE [LARGE SCALE GENOMIC DNA]</scope>
    <source>
        <strain evidence="8 11">NCTC12714</strain>
    </source>
</reference>
<dbReference type="GO" id="GO:0030170">
    <property type="term" value="F:pyridoxal phosphate binding"/>
    <property type="evidence" value="ECO:0007669"/>
    <property type="project" value="InterPro"/>
</dbReference>
<dbReference type="PROSITE" id="PS00105">
    <property type="entry name" value="AA_TRANSFER_CLASS_1"/>
    <property type="match status" value="1"/>
</dbReference>
<keyword evidence="3 6" id="KW-0032">Aminotransferase</keyword>
<dbReference type="FunFam" id="3.40.640.10:FF:000033">
    <property type="entry name" value="Aspartate aminotransferase"/>
    <property type="match status" value="1"/>
</dbReference>
<dbReference type="OrthoDB" id="9803354at2"/>
<dbReference type="Proteomes" id="UP000255139">
    <property type="component" value="Unassembled WGS sequence"/>
</dbReference>
<dbReference type="Proteomes" id="UP000029922">
    <property type="component" value="Unassembled WGS sequence"/>
</dbReference>
<dbReference type="GO" id="GO:0008483">
    <property type="term" value="F:transaminase activity"/>
    <property type="evidence" value="ECO:0007669"/>
    <property type="project" value="UniProtKB-KW"/>
</dbReference>
<sequence length="392" mass="43279">MQQYSKKVLSLSESATIAVATLARELKAQGKDILSFSAGEPDFDTPKIIKDEAVRALNSGFTKYTSVAGIPELLQTIANKLKRDNNLEYSPNEIIVSNGAKQSLFNTFQTIIDDGDEVLIPTPYWVTYPELVIYSGGKPVFINTIEEYGFKARGIDFESAITPKTKAIVLTSPSNPTGMIYSKQELESIAEVAIKHNLWVISDEMYEKLVYDGECTSIGSLNNEILQRTITINGLSKSVAMTGWRMGYAASKDKKLIKLMDNLQSQCTSNINSITQKASIPAIDGSADFDIRQMREAFKERRDIACSLIKEIPGISVTKPDGAFYLFINIQNVKGFNGDSIAFCKELLEKSGVALVPGSAFGMDGFVRMSFACEIEQIKKGFVRIAEFIKNL</sequence>
<evidence type="ECO:0000256" key="6">
    <source>
        <dbReference type="RuleBase" id="RU000481"/>
    </source>
</evidence>
<dbReference type="CDD" id="cd00609">
    <property type="entry name" value="AAT_like"/>
    <property type="match status" value="1"/>
</dbReference>
<comment type="similarity">
    <text evidence="2 6">Belongs to the class-I pyridoxal-phosphate-dependent aminotransferase family.</text>
</comment>
<dbReference type="Gene3D" id="3.40.640.10">
    <property type="entry name" value="Type I PLP-dependent aspartate aminotransferase-like (Major domain)"/>
    <property type="match status" value="1"/>
</dbReference>
<evidence type="ECO:0000256" key="4">
    <source>
        <dbReference type="ARBA" id="ARBA00022679"/>
    </source>
</evidence>
<evidence type="ECO:0000313" key="10">
    <source>
        <dbReference type="Proteomes" id="UP000029922"/>
    </source>
</evidence>
<dbReference type="InterPro" id="IPR015422">
    <property type="entry name" value="PyrdxlP-dep_Trfase_small"/>
</dbReference>
<dbReference type="InterPro" id="IPR015421">
    <property type="entry name" value="PyrdxlP-dep_Trfase_major"/>
</dbReference>
<evidence type="ECO:0000313" key="11">
    <source>
        <dbReference type="Proteomes" id="UP000255139"/>
    </source>
</evidence>
<gene>
    <name evidence="9" type="ORF">LS73_004285</name>
    <name evidence="8" type="ORF">NCTC12714_00437</name>
</gene>
<dbReference type="STRING" id="216.LS73_03765"/>
<evidence type="ECO:0000256" key="3">
    <source>
        <dbReference type="ARBA" id="ARBA00022576"/>
    </source>
</evidence>
<keyword evidence="4 6" id="KW-0808">Transferase</keyword>
<dbReference type="PANTHER" id="PTHR46383:SF1">
    <property type="entry name" value="ASPARTATE AMINOTRANSFERASE"/>
    <property type="match status" value="1"/>
</dbReference>
<proteinExistence type="inferred from homology"/>
<dbReference type="SUPFAM" id="SSF53383">
    <property type="entry name" value="PLP-dependent transferases"/>
    <property type="match status" value="1"/>
</dbReference>
<feature type="domain" description="Aminotransferase class I/classII large" evidence="7">
    <location>
        <begin position="31"/>
        <end position="381"/>
    </location>
</feature>
<dbReference type="Pfam" id="PF00155">
    <property type="entry name" value="Aminotran_1_2"/>
    <property type="match status" value="1"/>
</dbReference>
<dbReference type="RefSeq" id="WP_034557680.1">
    <property type="nucleotide sequence ID" value="NZ_FZML01000015.1"/>
</dbReference>
<evidence type="ECO:0000256" key="2">
    <source>
        <dbReference type="ARBA" id="ARBA00007441"/>
    </source>
</evidence>
<dbReference type="Gene3D" id="3.90.1150.10">
    <property type="entry name" value="Aspartate Aminotransferase, domain 1"/>
    <property type="match status" value="1"/>
</dbReference>
<keyword evidence="11" id="KW-1185">Reference proteome</keyword>
<dbReference type="GO" id="GO:0006520">
    <property type="term" value="P:amino acid metabolic process"/>
    <property type="evidence" value="ECO:0007669"/>
    <property type="project" value="InterPro"/>
</dbReference>
<comment type="cofactor">
    <cofactor evidence="1 6">
        <name>pyridoxal 5'-phosphate</name>
        <dbReference type="ChEBI" id="CHEBI:597326"/>
    </cofactor>
</comment>
<organism evidence="8 11">
    <name type="scientific">Helicobacter muridarum</name>
    <dbReference type="NCBI Taxonomy" id="216"/>
    <lineage>
        <taxon>Bacteria</taxon>
        <taxon>Pseudomonadati</taxon>
        <taxon>Campylobacterota</taxon>
        <taxon>Epsilonproteobacteria</taxon>
        <taxon>Campylobacterales</taxon>
        <taxon>Helicobacteraceae</taxon>
        <taxon>Helicobacter</taxon>
    </lineage>
</organism>
<dbReference type="InterPro" id="IPR004839">
    <property type="entry name" value="Aminotransferase_I/II_large"/>
</dbReference>
<evidence type="ECO:0000259" key="7">
    <source>
        <dbReference type="Pfam" id="PF00155"/>
    </source>
</evidence>
<reference evidence="9 10" key="1">
    <citation type="journal article" date="2014" name="Genome Announc.">
        <title>Draft genome sequences of eight enterohepatic helicobacter species isolated from both laboratory and wild rodents.</title>
        <authorList>
            <person name="Sheh A."/>
            <person name="Shen Z."/>
            <person name="Fox J.G."/>
        </authorList>
    </citation>
    <scope>NUCLEOTIDE SEQUENCE [LARGE SCALE GENOMIC DNA]</scope>
    <source>
        <strain evidence="9 10">ST1</strain>
    </source>
</reference>
<name>A0A099U0H5_9HELI</name>
<evidence type="ECO:0000256" key="5">
    <source>
        <dbReference type="ARBA" id="ARBA00022898"/>
    </source>
</evidence>
<dbReference type="InterPro" id="IPR050596">
    <property type="entry name" value="AspAT/PAT-like"/>
</dbReference>
<dbReference type="EC" id="2.6.1.-" evidence="6"/>
<evidence type="ECO:0000256" key="1">
    <source>
        <dbReference type="ARBA" id="ARBA00001933"/>
    </source>
</evidence>
<dbReference type="EMBL" id="JRPD02000006">
    <property type="protein sequence ID" value="TLE00633.1"/>
    <property type="molecule type" value="Genomic_DNA"/>
</dbReference>
<dbReference type="InterPro" id="IPR004838">
    <property type="entry name" value="NHTrfase_class1_PyrdxlP-BS"/>
</dbReference>
<keyword evidence="5" id="KW-0663">Pyridoxal phosphate</keyword>
<dbReference type="AlphaFoldDB" id="A0A099U0H5"/>
<dbReference type="InterPro" id="IPR015424">
    <property type="entry name" value="PyrdxlP-dep_Trfase"/>
</dbReference>
<dbReference type="PANTHER" id="PTHR46383">
    <property type="entry name" value="ASPARTATE AMINOTRANSFERASE"/>
    <property type="match status" value="1"/>
</dbReference>
<dbReference type="EMBL" id="UGJE01000002">
    <property type="protein sequence ID" value="STQ85651.1"/>
    <property type="molecule type" value="Genomic_DNA"/>
</dbReference>
<accession>A0A099U0H5</accession>
<evidence type="ECO:0000313" key="8">
    <source>
        <dbReference type="EMBL" id="STQ85651.1"/>
    </source>
</evidence>
<evidence type="ECO:0000313" key="9">
    <source>
        <dbReference type="EMBL" id="TLE00633.1"/>
    </source>
</evidence>
<protein>
    <recommendedName>
        <fullName evidence="6">Aminotransferase</fullName>
        <ecNumber evidence="6">2.6.1.-</ecNumber>
    </recommendedName>
</protein>